<keyword evidence="3" id="KW-1185">Reference proteome</keyword>
<dbReference type="Proteomes" id="UP001321498">
    <property type="component" value="Chromosome"/>
</dbReference>
<name>A0ABN6XL25_9MICO</name>
<gene>
    <name evidence="2" type="ORF">GCM10025866_14700</name>
</gene>
<dbReference type="RefSeq" id="WP_286278845.1">
    <property type="nucleotide sequence ID" value="NZ_AP027731.1"/>
</dbReference>
<accession>A0ABN6XL25</accession>
<dbReference type="EMBL" id="AP027731">
    <property type="protein sequence ID" value="BDZ45561.1"/>
    <property type="molecule type" value="Genomic_DNA"/>
</dbReference>
<organism evidence="2 3">
    <name type="scientific">Naasia aerilata</name>
    <dbReference type="NCBI Taxonomy" id="1162966"/>
    <lineage>
        <taxon>Bacteria</taxon>
        <taxon>Bacillati</taxon>
        <taxon>Actinomycetota</taxon>
        <taxon>Actinomycetes</taxon>
        <taxon>Micrococcales</taxon>
        <taxon>Microbacteriaceae</taxon>
        <taxon>Naasia</taxon>
    </lineage>
</organism>
<evidence type="ECO:0000313" key="3">
    <source>
        <dbReference type="Proteomes" id="UP001321498"/>
    </source>
</evidence>
<keyword evidence="1" id="KW-0812">Transmembrane</keyword>
<evidence type="ECO:0000313" key="2">
    <source>
        <dbReference type="EMBL" id="BDZ45561.1"/>
    </source>
</evidence>
<evidence type="ECO:0000256" key="1">
    <source>
        <dbReference type="SAM" id="Phobius"/>
    </source>
</evidence>
<keyword evidence="1" id="KW-0472">Membrane</keyword>
<proteinExistence type="predicted"/>
<sequence>MQLYSASPLVRSRQVLSDVAAIAAIVLSIVLGAAVGAAVGALAALGRGVEEAGERLQGSMTDAAKALGGLPLVGDAASAPFRDASKVGASLIASGQDQQRLFETLGVVIGLLVALTPIAVVLTVWLRRRLAFVRQARAAAALASTSEGRGLLALRALMTAPPARLLALVPDPAGGWRAGDPAVVSVLTDLELRRTGVLR</sequence>
<protein>
    <submittedName>
        <fullName evidence="2">Uncharacterized protein</fullName>
    </submittedName>
</protein>
<reference evidence="3" key="1">
    <citation type="journal article" date="2019" name="Int. J. Syst. Evol. Microbiol.">
        <title>The Global Catalogue of Microorganisms (GCM) 10K type strain sequencing project: providing services to taxonomists for standard genome sequencing and annotation.</title>
        <authorList>
            <consortium name="The Broad Institute Genomics Platform"/>
            <consortium name="The Broad Institute Genome Sequencing Center for Infectious Disease"/>
            <person name="Wu L."/>
            <person name="Ma J."/>
        </authorList>
    </citation>
    <scope>NUCLEOTIDE SEQUENCE [LARGE SCALE GENOMIC DNA]</scope>
    <source>
        <strain evidence="3">NBRC 108725</strain>
    </source>
</reference>
<keyword evidence="1" id="KW-1133">Transmembrane helix</keyword>
<feature type="transmembrane region" description="Helical" evidence="1">
    <location>
        <begin position="105"/>
        <end position="126"/>
    </location>
</feature>
<feature type="transmembrane region" description="Helical" evidence="1">
    <location>
        <begin position="21"/>
        <end position="45"/>
    </location>
</feature>